<evidence type="ECO:0000313" key="1">
    <source>
        <dbReference type="EMBL" id="MBC8207764.1"/>
    </source>
</evidence>
<sequence length="98" mass="10992">MKKTEAITKLLKKSNANISAVKANKTMVTLHLLVEKERPSSKYAGKIKKYKALTEPGLQFGVNEENPNSPGQTTPHYFTDTFDQLLALIKNEIKRESS</sequence>
<proteinExistence type="predicted"/>
<name>A0A8J6N738_9BACT</name>
<gene>
    <name evidence="1" type="ORF">H8E79_01165</name>
</gene>
<accession>A0A8J6N738</accession>
<reference evidence="1 2" key="1">
    <citation type="submission" date="2020-08" db="EMBL/GenBank/DDBJ databases">
        <title>Bridging the membrane lipid divide: bacteria of the FCB group superphylum have the potential to synthesize archaeal ether lipids.</title>
        <authorList>
            <person name="Villanueva L."/>
            <person name="Von Meijenfeldt F.A.B."/>
            <person name="Westbye A.B."/>
            <person name="Yadav S."/>
            <person name="Hopmans E.C."/>
            <person name="Dutilh B.E."/>
            <person name="Sinninghe Damste J.S."/>
        </authorList>
    </citation>
    <scope>NUCLEOTIDE SEQUENCE [LARGE SCALE GENOMIC DNA]</scope>
    <source>
        <strain evidence="1">NIOZ-UU81</strain>
    </source>
</reference>
<dbReference type="EMBL" id="JACNLK010000014">
    <property type="protein sequence ID" value="MBC8207764.1"/>
    <property type="molecule type" value="Genomic_DNA"/>
</dbReference>
<dbReference type="Proteomes" id="UP000599024">
    <property type="component" value="Unassembled WGS sequence"/>
</dbReference>
<protein>
    <submittedName>
        <fullName evidence="1">Uncharacterized protein</fullName>
    </submittedName>
</protein>
<organism evidence="1 2">
    <name type="scientific">Candidatus Desulfatifera sulfidica</name>
    <dbReference type="NCBI Taxonomy" id="2841691"/>
    <lineage>
        <taxon>Bacteria</taxon>
        <taxon>Pseudomonadati</taxon>
        <taxon>Thermodesulfobacteriota</taxon>
        <taxon>Desulfobulbia</taxon>
        <taxon>Desulfobulbales</taxon>
        <taxon>Desulfobulbaceae</taxon>
        <taxon>Candidatus Desulfatifera</taxon>
    </lineage>
</organism>
<dbReference type="AlphaFoldDB" id="A0A8J6N738"/>
<evidence type="ECO:0000313" key="2">
    <source>
        <dbReference type="Proteomes" id="UP000599024"/>
    </source>
</evidence>
<comment type="caution">
    <text evidence="1">The sequence shown here is derived from an EMBL/GenBank/DDBJ whole genome shotgun (WGS) entry which is preliminary data.</text>
</comment>